<evidence type="ECO:0000313" key="5">
    <source>
        <dbReference type="EMBL" id="ACV12001.1"/>
    </source>
</evidence>
<dbReference type="Gene3D" id="3.40.50.10310">
    <property type="entry name" value="Creatininase"/>
    <property type="match status" value="1"/>
</dbReference>
<dbReference type="PANTHER" id="PTHR35005:SF1">
    <property type="entry name" value="2-AMINO-5-FORMYLAMINO-6-RIBOSYLAMINOPYRIMIDIN-4(3H)-ONE 5'-MONOPHOSPHATE DEFORMYLASE"/>
    <property type="match status" value="1"/>
</dbReference>
<dbReference type="GO" id="GO:0009231">
    <property type="term" value="P:riboflavin biosynthetic process"/>
    <property type="evidence" value="ECO:0007669"/>
    <property type="project" value="TreeGrafter"/>
</dbReference>
<organism evidence="5 6">
    <name type="scientific">Halorhabdus utahensis (strain DSM 12940 / JCM 11049 / AX-2)</name>
    <dbReference type="NCBI Taxonomy" id="519442"/>
    <lineage>
        <taxon>Archaea</taxon>
        <taxon>Methanobacteriati</taxon>
        <taxon>Methanobacteriota</taxon>
        <taxon>Stenosarchaea group</taxon>
        <taxon>Halobacteria</taxon>
        <taxon>Halobacteriales</taxon>
        <taxon>Haloarculaceae</taxon>
        <taxon>Halorhabdus</taxon>
    </lineage>
</organism>
<dbReference type="Pfam" id="PF02633">
    <property type="entry name" value="Creatininase"/>
    <property type="match status" value="1"/>
</dbReference>
<dbReference type="GO" id="GO:0046872">
    <property type="term" value="F:metal ion binding"/>
    <property type="evidence" value="ECO:0007669"/>
    <property type="project" value="UniProtKB-KW"/>
</dbReference>
<dbReference type="Proteomes" id="UP000002071">
    <property type="component" value="Chromosome"/>
</dbReference>
<gene>
    <name evidence="5" type="ordered locus">Huta_1831</name>
</gene>
<dbReference type="EMBL" id="CP001687">
    <property type="protein sequence ID" value="ACV12001.1"/>
    <property type="molecule type" value="Genomic_DNA"/>
</dbReference>
<keyword evidence="6" id="KW-1185">Reference proteome</keyword>
<keyword evidence="4" id="KW-0862">Zinc</keyword>
<dbReference type="OrthoDB" id="46121at2157"/>
<dbReference type="SUPFAM" id="SSF102215">
    <property type="entry name" value="Creatininase"/>
    <property type="match status" value="1"/>
</dbReference>
<accession>C7NSB4</accession>
<dbReference type="eggNOG" id="arCOG04536">
    <property type="taxonomic scope" value="Archaea"/>
</dbReference>
<dbReference type="GO" id="GO:0016811">
    <property type="term" value="F:hydrolase activity, acting on carbon-nitrogen (but not peptide) bonds, in linear amides"/>
    <property type="evidence" value="ECO:0007669"/>
    <property type="project" value="TreeGrafter"/>
</dbReference>
<dbReference type="InterPro" id="IPR003785">
    <property type="entry name" value="Creatininase/forma_Hydrolase"/>
</dbReference>
<reference evidence="5 6" key="1">
    <citation type="journal article" date="2009" name="Stand. Genomic Sci.">
        <title>Complete genome sequence of Halorhabdus utahensis type strain (AX-2).</title>
        <authorList>
            <person name="Anderson I."/>
            <person name="Tindall B.J."/>
            <person name="Pomrenke H."/>
            <person name="Goker M."/>
            <person name="Lapidus A."/>
            <person name="Nolan M."/>
            <person name="Copeland A."/>
            <person name="Glavina Del Rio T."/>
            <person name="Chen F."/>
            <person name="Tice H."/>
            <person name="Cheng J.F."/>
            <person name="Lucas S."/>
            <person name="Chertkov O."/>
            <person name="Bruce D."/>
            <person name="Brettin T."/>
            <person name="Detter J.C."/>
            <person name="Han C."/>
            <person name="Goodwin L."/>
            <person name="Land M."/>
            <person name="Hauser L."/>
            <person name="Chang Y.J."/>
            <person name="Jeffries C.D."/>
            <person name="Pitluck S."/>
            <person name="Pati A."/>
            <person name="Mavromatis K."/>
            <person name="Ivanova N."/>
            <person name="Ovchinnikova G."/>
            <person name="Chen A."/>
            <person name="Palaniappan K."/>
            <person name="Chain P."/>
            <person name="Rohde M."/>
            <person name="Bristow J."/>
            <person name="Eisen J.A."/>
            <person name="Markowitz V."/>
            <person name="Hugenholtz P."/>
            <person name="Kyrpides N.C."/>
            <person name="Klenk H.P."/>
        </authorList>
    </citation>
    <scope>NUCLEOTIDE SEQUENCE [LARGE SCALE GENOMIC DNA]</scope>
    <source>
        <strain evidence="6">DSM 12940 / JCM 11049 / AX-2</strain>
    </source>
</reference>
<sequence>MRLAESTWAQAEAIETDLAILPVGSTEQHGPHAPLGTDAIIAEAVADAGVEAYPGDAVVAPPITVGVSEEHRAFPGSLWVSEDTFRATVRETVASLAHHGWDRVVIVNGHGGNVNPLREVCARISRHDDAYAVPFTWFEAVDPGDISMGHAGPMETSVLEEVAPDLIDEEKMETAREEAAERWGEWTGGVNLAYDVEEFAPNGVVGDPTVADAERGEKLLRSARDELVTLLEDVAERDRPKA</sequence>
<dbReference type="GeneID" id="8384119"/>
<keyword evidence="3" id="KW-0378">Hydrolase</keyword>
<dbReference type="STRING" id="519442.Huta_1831"/>
<proteinExistence type="predicted"/>
<dbReference type="InterPro" id="IPR024087">
    <property type="entry name" value="Creatininase-like_sf"/>
</dbReference>
<dbReference type="RefSeq" id="WP_015789573.1">
    <property type="nucleotide sequence ID" value="NC_013158.1"/>
</dbReference>
<evidence type="ECO:0000256" key="3">
    <source>
        <dbReference type="ARBA" id="ARBA00022801"/>
    </source>
</evidence>
<evidence type="ECO:0000256" key="1">
    <source>
        <dbReference type="ARBA" id="ARBA00001947"/>
    </source>
</evidence>
<evidence type="ECO:0000256" key="2">
    <source>
        <dbReference type="ARBA" id="ARBA00022723"/>
    </source>
</evidence>
<keyword evidence="2" id="KW-0479">Metal-binding</keyword>
<comment type="cofactor">
    <cofactor evidence="1">
        <name>Zn(2+)</name>
        <dbReference type="ChEBI" id="CHEBI:29105"/>
    </cofactor>
</comment>
<evidence type="ECO:0000256" key="4">
    <source>
        <dbReference type="ARBA" id="ARBA00022833"/>
    </source>
</evidence>
<dbReference type="KEGG" id="hut:Huta_1831"/>
<name>C7NSB4_HALUD</name>
<dbReference type="PANTHER" id="PTHR35005">
    <property type="entry name" value="3-DEHYDRO-SCYLLO-INOSOSE HYDROLASE"/>
    <property type="match status" value="1"/>
</dbReference>
<protein>
    <submittedName>
        <fullName evidence="5">Creatininase</fullName>
    </submittedName>
</protein>
<evidence type="ECO:0000313" key="6">
    <source>
        <dbReference type="Proteomes" id="UP000002071"/>
    </source>
</evidence>
<dbReference type="AlphaFoldDB" id="C7NSB4"/>
<dbReference type="HOGENOM" id="CLU_055029_2_1_2"/>